<comment type="caution">
    <text evidence="1">The sequence shown here is derived from an EMBL/GenBank/DDBJ whole genome shotgun (WGS) entry which is preliminary data.</text>
</comment>
<protein>
    <submittedName>
        <fullName evidence="1">Uncharacterized protein</fullName>
    </submittedName>
</protein>
<accession>A0ABP2S5P1</accession>
<name>A0ABP2S5P1_LEPBO</name>
<dbReference type="EMBL" id="AKWJ02000028">
    <property type="protein sequence ID" value="EKP13473.1"/>
    <property type="molecule type" value="Genomic_DNA"/>
</dbReference>
<evidence type="ECO:0000313" key="1">
    <source>
        <dbReference type="EMBL" id="EKP13473.1"/>
    </source>
</evidence>
<keyword evidence="2" id="KW-1185">Reference proteome</keyword>
<proteinExistence type="predicted"/>
<gene>
    <name evidence="1" type="ORF">LEP1GSC128_3064</name>
</gene>
<evidence type="ECO:0000313" key="2">
    <source>
        <dbReference type="Proteomes" id="UP000002837"/>
    </source>
</evidence>
<dbReference type="Proteomes" id="UP000002837">
    <property type="component" value="Unassembled WGS sequence"/>
</dbReference>
<reference evidence="1" key="1">
    <citation type="submission" date="2012-09" db="EMBL/GenBank/DDBJ databases">
        <authorList>
            <person name="Harkins D.M."/>
            <person name="Durkin A.S."/>
            <person name="Brinkac L.M."/>
            <person name="Selengut J.D."/>
            <person name="Sanka R."/>
            <person name="DePew J."/>
            <person name="Purushe J."/>
            <person name="Picardeau M."/>
            <person name="Werts C."/>
            <person name="Goarant C."/>
            <person name="Vinetz J.M."/>
            <person name="Sutton G.G."/>
            <person name="Nelson W.C."/>
            <person name="Fouts D.E."/>
        </authorList>
    </citation>
    <scope>NUCLEOTIDE SEQUENCE [LARGE SCALE GENOMIC DNA]</scope>
    <source>
        <strain evidence="1">200801926</strain>
    </source>
</reference>
<sequence length="45" mass="5201">MSSSTRTHEKNTMMSLFQKLEYSIFFKKARNSGLDTILRGLTAFL</sequence>
<organism evidence="1 2">
    <name type="scientific">Leptospira borgpetersenii str. 200801926</name>
    <dbReference type="NCBI Taxonomy" id="1193009"/>
    <lineage>
        <taxon>Bacteria</taxon>
        <taxon>Pseudomonadati</taxon>
        <taxon>Spirochaetota</taxon>
        <taxon>Spirochaetia</taxon>
        <taxon>Leptospirales</taxon>
        <taxon>Leptospiraceae</taxon>
        <taxon>Leptospira</taxon>
    </lineage>
</organism>